<dbReference type="EMBL" id="JBHTMC010000027">
    <property type="protein sequence ID" value="MFD1265005.1"/>
    <property type="molecule type" value="Genomic_DNA"/>
</dbReference>
<name>A0ABW3WGM8_9RHOO</name>
<reference evidence="8" key="1">
    <citation type="journal article" date="2019" name="Int. J. Syst. Evol. Microbiol.">
        <title>The Global Catalogue of Microorganisms (GCM) 10K type strain sequencing project: providing services to taxonomists for standard genome sequencing and annotation.</title>
        <authorList>
            <consortium name="The Broad Institute Genomics Platform"/>
            <consortium name="The Broad Institute Genome Sequencing Center for Infectious Disease"/>
            <person name="Wu L."/>
            <person name="Ma J."/>
        </authorList>
    </citation>
    <scope>NUCLEOTIDE SEQUENCE [LARGE SCALE GENOMIC DNA]</scope>
    <source>
        <strain evidence="8">CCUG 48884</strain>
    </source>
</reference>
<feature type="domain" description="Nitroreductase" evidence="6">
    <location>
        <begin position="39"/>
        <end position="193"/>
    </location>
</feature>
<dbReference type="Pfam" id="PF00881">
    <property type="entry name" value="Nitroreductase"/>
    <property type="match status" value="1"/>
</dbReference>
<gene>
    <name evidence="7" type="ORF">ACFQ4M_15620</name>
</gene>
<protein>
    <submittedName>
        <fullName evidence="7">Nitroreductase family protein</fullName>
    </submittedName>
</protein>
<keyword evidence="2 5" id="KW-0285">Flavoprotein</keyword>
<dbReference type="InterPro" id="IPR000415">
    <property type="entry name" value="Nitroreductase-like"/>
</dbReference>
<dbReference type="InterPro" id="IPR029479">
    <property type="entry name" value="Nitroreductase"/>
</dbReference>
<organism evidence="7 8">
    <name type="scientific">Thauera mechernichensis</name>
    <dbReference type="NCBI Taxonomy" id="82788"/>
    <lineage>
        <taxon>Bacteria</taxon>
        <taxon>Pseudomonadati</taxon>
        <taxon>Pseudomonadota</taxon>
        <taxon>Betaproteobacteria</taxon>
        <taxon>Rhodocyclales</taxon>
        <taxon>Zoogloeaceae</taxon>
        <taxon>Thauera</taxon>
    </lineage>
</organism>
<evidence type="ECO:0000256" key="2">
    <source>
        <dbReference type="ARBA" id="ARBA00022630"/>
    </source>
</evidence>
<evidence type="ECO:0000313" key="7">
    <source>
        <dbReference type="EMBL" id="MFD1265005.1"/>
    </source>
</evidence>
<dbReference type="Proteomes" id="UP001597158">
    <property type="component" value="Unassembled WGS sequence"/>
</dbReference>
<sequence>MSVTPGPHRAPHPGLEARYGSTACPAADALNPFIEQLLSHRSVRAYLPDPVSEAELAAIIAAAQSAASSSNLNLWSVVAVRDADTRAQLAHCAGDQVHVREAPLQLVWLADLARLRHVAAQLGRPSAGLDYTELFLTAVIDAALAAQNAAAAAESLGLGTVYIGGMRNQPEQVATLLGLPSEAFAVFGMCVGRPDPTKPAAVKPRPAQSVVLHHERYCQDPLDAGVEAYNQAMARFYEAQQMKVHGTWDVHSAKRIAGPESLSGRDRLVEALHALGFKLK</sequence>
<dbReference type="PANTHER" id="PTHR43425:SF2">
    <property type="entry name" value="OXYGEN-INSENSITIVE NADPH NITROREDUCTASE"/>
    <property type="match status" value="1"/>
</dbReference>
<dbReference type="PIRSF" id="PIRSF005426">
    <property type="entry name" value="Frp"/>
    <property type="match status" value="1"/>
</dbReference>
<dbReference type="SUPFAM" id="SSF55469">
    <property type="entry name" value="FMN-dependent nitroreductase-like"/>
    <property type="match status" value="1"/>
</dbReference>
<comment type="caution">
    <text evidence="7">The sequence shown here is derived from an EMBL/GenBank/DDBJ whole genome shotgun (WGS) entry which is preliminary data.</text>
</comment>
<proteinExistence type="inferred from homology"/>
<evidence type="ECO:0000313" key="8">
    <source>
        <dbReference type="Proteomes" id="UP001597158"/>
    </source>
</evidence>
<evidence type="ECO:0000256" key="3">
    <source>
        <dbReference type="ARBA" id="ARBA00022643"/>
    </source>
</evidence>
<dbReference type="RefSeq" id="WP_277829928.1">
    <property type="nucleotide sequence ID" value="NZ_JARQZE010000001.1"/>
</dbReference>
<accession>A0ABW3WGM8</accession>
<keyword evidence="8" id="KW-1185">Reference proteome</keyword>
<keyword evidence="5" id="KW-0521">NADP</keyword>
<evidence type="ECO:0000256" key="4">
    <source>
        <dbReference type="ARBA" id="ARBA00023002"/>
    </source>
</evidence>
<comment type="similarity">
    <text evidence="1 5">Belongs to the flavin oxidoreductase frp family.</text>
</comment>
<evidence type="ECO:0000256" key="5">
    <source>
        <dbReference type="PIRNR" id="PIRNR005426"/>
    </source>
</evidence>
<keyword evidence="3 5" id="KW-0288">FMN</keyword>
<keyword evidence="4 5" id="KW-0560">Oxidoreductase</keyword>
<dbReference type="PANTHER" id="PTHR43425">
    <property type="entry name" value="OXYGEN-INSENSITIVE NADPH NITROREDUCTASE"/>
    <property type="match status" value="1"/>
</dbReference>
<dbReference type="InterPro" id="IPR016446">
    <property type="entry name" value="Flavin_OxRdtase_Frp"/>
</dbReference>
<dbReference type="Gene3D" id="3.40.109.10">
    <property type="entry name" value="NADH Oxidase"/>
    <property type="match status" value="1"/>
</dbReference>
<evidence type="ECO:0000259" key="6">
    <source>
        <dbReference type="Pfam" id="PF00881"/>
    </source>
</evidence>
<evidence type="ECO:0000256" key="1">
    <source>
        <dbReference type="ARBA" id="ARBA00008366"/>
    </source>
</evidence>